<comment type="similarity">
    <text evidence="3">Belongs to the VTS1 family.</text>
</comment>
<feature type="compositionally biased region" description="Polar residues" evidence="13">
    <location>
        <begin position="232"/>
        <end position="253"/>
    </location>
</feature>
<organism evidence="15 16">
    <name type="scientific">Achaetomium macrosporum</name>
    <dbReference type="NCBI Taxonomy" id="79813"/>
    <lineage>
        <taxon>Eukaryota</taxon>
        <taxon>Fungi</taxon>
        <taxon>Dikarya</taxon>
        <taxon>Ascomycota</taxon>
        <taxon>Pezizomycotina</taxon>
        <taxon>Sordariomycetes</taxon>
        <taxon>Sordariomycetidae</taxon>
        <taxon>Sordariales</taxon>
        <taxon>Chaetomiaceae</taxon>
        <taxon>Achaetomium</taxon>
    </lineage>
</organism>
<evidence type="ECO:0000256" key="2">
    <source>
        <dbReference type="ARBA" id="ARBA00004514"/>
    </source>
</evidence>
<evidence type="ECO:0000256" key="12">
    <source>
        <dbReference type="ARBA" id="ARBA00073291"/>
    </source>
</evidence>
<comment type="subunit">
    <text evidence="9">Monomer. Binds to RNA.</text>
</comment>
<keyword evidence="7" id="KW-0694">RNA-binding</keyword>
<dbReference type="FunFam" id="1.10.150.50:FF:000033">
    <property type="entry name" value="Protein vts1, variant"/>
    <property type="match status" value="1"/>
</dbReference>
<keyword evidence="4" id="KW-0813">Transport</keyword>
<dbReference type="Gene3D" id="1.10.150.50">
    <property type="entry name" value="Transcription Factor, Ets-1"/>
    <property type="match status" value="1"/>
</dbReference>
<dbReference type="PANTHER" id="PTHR12515">
    <property type="entry name" value="STERILE ALPHA MOTIF DOMAIN CONTAINING PROTEIN 4-RELATED"/>
    <property type="match status" value="1"/>
</dbReference>
<dbReference type="GO" id="GO:0000289">
    <property type="term" value="P:nuclear-transcribed mRNA poly(A) tail shortening"/>
    <property type="evidence" value="ECO:0007669"/>
    <property type="project" value="TreeGrafter"/>
</dbReference>
<evidence type="ECO:0000256" key="13">
    <source>
        <dbReference type="SAM" id="MobiDB-lite"/>
    </source>
</evidence>
<dbReference type="AlphaFoldDB" id="A0AAN7HF83"/>
<comment type="caution">
    <text evidence="15">The sequence shown here is derived from an EMBL/GenBank/DDBJ whole genome shotgun (WGS) entry which is preliminary data.</text>
</comment>
<keyword evidence="16" id="KW-1185">Reference proteome</keyword>
<sequence length="606" mass="65282">MSNIMSNRNSTPEAASVSSLRPPSSRAVGTTTHGLRASADMAALTGQAAAGRIRPSSDFYGQAQAGQTQGSSDMDAQDKLAQQWIADIDQYETTLEEMAAATLDQDFKDELSAIEQWFRVLSEAERTAALYALLQQTTQVQIRFFIQVLQQMGKNHPMSGVLSPANFDKDPMSNRLSDAMNKLNVDSARNSLARPSAGPNVKRQSGLDSSTINAMFPDAAAAIATEKAKFAQQTGNPPTSTRNSLVDNRNSLVAPTISAPKDDPNGQNPASPWAPNDASRPKSSSGQAPMGQFVQPPPSTGALRSPRPQITGNTNIQSTTLTTGEQSLADLPLLSPYGASGNWASMVNTPMVPTFNQSQGNNADMVANATAMKLAALSTVNNRVALDDVRKYRRARSNDAPHQAQNPLSPGAPAIPGAIMVSEHGVPQLSREQMMALQQPQNLSFAAHRSRPNSPGIAMQNYGPALAFTSPQNNGFLSAYDGAPSIMNNGLAPLNLAAFGLGGHHEGYHSDHSEMARGRSPRGRRGTSKPPEDPTDPTLLQDIPSWLRSLRLHKYTENLKDMKWTDLIELDDKQLEERGVNALGARRKMLKVFEQVKEARREGKLG</sequence>
<dbReference type="InterPro" id="IPR057327">
    <property type="entry name" value="Vts1_dom"/>
</dbReference>
<feature type="compositionally biased region" description="Basic and acidic residues" evidence="13">
    <location>
        <begin position="508"/>
        <end position="517"/>
    </location>
</feature>
<comment type="function">
    <text evidence="11">RNA-binding protein involved in post-transcriptional regulation through transcript degradation.</text>
</comment>
<accession>A0AAN7HF83</accession>
<comment type="subcellular location">
    <subcellularLocation>
        <location evidence="1">Cytoplasm</location>
        <location evidence="1">P-body</location>
    </subcellularLocation>
    <subcellularLocation>
        <location evidence="2">Cytoplasm</location>
        <location evidence="2">Cytosol</location>
    </subcellularLocation>
</comment>
<dbReference type="CDD" id="cd09556">
    <property type="entry name" value="SAM_VTS1_fungal"/>
    <property type="match status" value="1"/>
</dbReference>
<evidence type="ECO:0000259" key="14">
    <source>
        <dbReference type="PROSITE" id="PS50105"/>
    </source>
</evidence>
<evidence type="ECO:0000256" key="8">
    <source>
        <dbReference type="ARBA" id="ARBA00022927"/>
    </source>
</evidence>
<evidence type="ECO:0000256" key="6">
    <source>
        <dbReference type="ARBA" id="ARBA00022741"/>
    </source>
</evidence>
<dbReference type="InterPro" id="IPR050897">
    <property type="entry name" value="SMAUG/VTS1_RNA-bind"/>
</dbReference>
<dbReference type="InterPro" id="IPR001660">
    <property type="entry name" value="SAM"/>
</dbReference>
<reference evidence="15" key="2">
    <citation type="submission" date="2023-05" db="EMBL/GenBank/DDBJ databases">
        <authorList>
            <consortium name="Lawrence Berkeley National Laboratory"/>
            <person name="Steindorff A."/>
            <person name="Hensen N."/>
            <person name="Bonometti L."/>
            <person name="Westerberg I."/>
            <person name="Brannstrom I.O."/>
            <person name="Guillou S."/>
            <person name="Cros-Aarteil S."/>
            <person name="Calhoun S."/>
            <person name="Haridas S."/>
            <person name="Kuo A."/>
            <person name="Mondo S."/>
            <person name="Pangilinan J."/>
            <person name="Riley R."/>
            <person name="Labutti K."/>
            <person name="Andreopoulos B."/>
            <person name="Lipzen A."/>
            <person name="Chen C."/>
            <person name="Yanf M."/>
            <person name="Daum C."/>
            <person name="Ng V."/>
            <person name="Clum A."/>
            <person name="Ohm R."/>
            <person name="Martin F."/>
            <person name="Silar P."/>
            <person name="Natvig D."/>
            <person name="Lalanne C."/>
            <person name="Gautier V."/>
            <person name="Ament-Velasquez S.L."/>
            <person name="Kruys A."/>
            <person name="Hutchinson M.I."/>
            <person name="Powell A.J."/>
            <person name="Barry K."/>
            <person name="Miller A.N."/>
            <person name="Grigoriev I.V."/>
            <person name="Debuchy R."/>
            <person name="Gladieux P."/>
            <person name="Thoren M.H."/>
            <person name="Johannesson H."/>
        </authorList>
    </citation>
    <scope>NUCLEOTIDE SEQUENCE</scope>
    <source>
        <strain evidence="15">CBS 532.94</strain>
    </source>
</reference>
<gene>
    <name evidence="15" type="ORF">C8A03DRAFT_13862</name>
</gene>
<name>A0AAN7HF83_9PEZI</name>
<evidence type="ECO:0000256" key="9">
    <source>
        <dbReference type="ARBA" id="ARBA00024046"/>
    </source>
</evidence>
<dbReference type="EMBL" id="MU860055">
    <property type="protein sequence ID" value="KAK4239765.1"/>
    <property type="molecule type" value="Genomic_DNA"/>
</dbReference>
<dbReference type="SMART" id="SM00454">
    <property type="entry name" value="SAM"/>
    <property type="match status" value="1"/>
</dbReference>
<evidence type="ECO:0000256" key="1">
    <source>
        <dbReference type="ARBA" id="ARBA00004201"/>
    </source>
</evidence>
<feature type="region of interest" description="Disordered" evidence="13">
    <location>
        <begin position="508"/>
        <end position="540"/>
    </location>
</feature>
<proteinExistence type="inferred from homology"/>
<evidence type="ECO:0000256" key="4">
    <source>
        <dbReference type="ARBA" id="ARBA00022448"/>
    </source>
</evidence>
<evidence type="ECO:0000256" key="5">
    <source>
        <dbReference type="ARBA" id="ARBA00022490"/>
    </source>
</evidence>
<feature type="region of interest" description="Disordered" evidence="13">
    <location>
        <begin position="189"/>
        <end position="208"/>
    </location>
</feature>
<evidence type="ECO:0000256" key="11">
    <source>
        <dbReference type="ARBA" id="ARBA00054767"/>
    </source>
</evidence>
<dbReference type="InterPro" id="IPR013761">
    <property type="entry name" value="SAM/pointed_sf"/>
</dbReference>
<dbReference type="Pfam" id="PF25479">
    <property type="entry name" value="Vts1"/>
    <property type="match status" value="1"/>
</dbReference>
<feature type="region of interest" description="Disordered" evidence="13">
    <location>
        <begin position="395"/>
        <end position="416"/>
    </location>
</feature>
<feature type="region of interest" description="Disordered" evidence="13">
    <location>
        <begin position="1"/>
        <end position="34"/>
    </location>
</feature>
<feature type="region of interest" description="Disordered" evidence="13">
    <location>
        <begin position="227"/>
        <end position="315"/>
    </location>
</feature>
<keyword evidence="6" id="KW-0547">Nucleotide-binding</keyword>
<dbReference type="GO" id="GO:0000166">
    <property type="term" value="F:nucleotide binding"/>
    <property type="evidence" value="ECO:0007669"/>
    <property type="project" value="UniProtKB-KW"/>
</dbReference>
<protein>
    <recommendedName>
        <fullName evidence="10">RNA-binding protein VTS1</fullName>
    </recommendedName>
    <alternativeName>
        <fullName evidence="12">RNA-binding protein vts1</fullName>
    </alternativeName>
</protein>
<evidence type="ECO:0000256" key="10">
    <source>
        <dbReference type="ARBA" id="ARBA00024136"/>
    </source>
</evidence>
<keyword evidence="5" id="KW-0963">Cytoplasm</keyword>
<dbReference type="Pfam" id="PF07647">
    <property type="entry name" value="SAM_2"/>
    <property type="match status" value="1"/>
</dbReference>
<evidence type="ECO:0000313" key="15">
    <source>
        <dbReference type="EMBL" id="KAK4239765.1"/>
    </source>
</evidence>
<dbReference type="Proteomes" id="UP001303760">
    <property type="component" value="Unassembled WGS sequence"/>
</dbReference>
<evidence type="ECO:0000256" key="7">
    <source>
        <dbReference type="ARBA" id="ARBA00022884"/>
    </source>
</evidence>
<feature type="domain" description="SAM" evidence="14">
    <location>
        <begin position="538"/>
        <end position="599"/>
    </location>
</feature>
<dbReference type="GO" id="GO:0000932">
    <property type="term" value="C:P-body"/>
    <property type="evidence" value="ECO:0007669"/>
    <property type="project" value="UniProtKB-SubCell"/>
</dbReference>
<evidence type="ECO:0000313" key="16">
    <source>
        <dbReference type="Proteomes" id="UP001303760"/>
    </source>
</evidence>
<dbReference type="GO" id="GO:0005829">
    <property type="term" value="C:cytosol"/>
    <property type="evidence" value="ECO:0007669"/>
    <property type="project" value="UniProtKB-SubCell"/>
</dbReference>
<dbReference type="InterPro" id="IPR037635">
    <property type="entry name" value="VTS1_SAM"/>
</dbReference>
<feature type="compositionally biased region" description="Polar residues" evidence="13">
    <location>
        <begin position="1"/>
        <end position="33"/>
    </location>
</feature>
<dbReference type="PANTHER" id="PTHR12515:SF5">
    <property type="entry name" value="PROTEIN SMAUG"/>
    <property type="match status" value="1"/>
</dbReference>
<dbReference type="PROSITE" id="PS50105">
    <property type="entry name" value="SAM_DOMAIN"/>
    <property type="match status" value="1"/>
</dbReference>
<dbReference type="GO" id="GO:0003729">
    <property type="term" value="F:mRNA binding"/>
    <property type="evidence" value="ECO:0007669"/>
    <property type="project" value="InterPro"/>
</dbReference>
<dbReference type="SUPFAM" id="SSF47769">
    <property type="entry name" value="SAM/Pointed domain"/>
    <property type="match status" value="1"/>
</dbReference>
<dbReference type="GO" id="GO:0015031">
    <property type="term" value="P:protein transport"/>
    <property type="evidence" value="ECO:0007669"/>
    <property type="project" value="UniProtKB-KW"/>
</dbReference>
<reference evidence="15" key="1">
    <citation type="journal article" date="2023" name="Mol. Phylogenet. Evol.">
        <title>Genome-scale phylogeny and comparative genomics of the fungal order Sordariales.</title>
        <authorList>
            <person name="Hensen N."/>
            <person name="Bonometti L."/>
            <person name="Westerberg I."/>
            <person name="Brannstrom I.O."/>
            <person name="Guillou S."/>
            <person name="Cros-Aarteil S."/>
            <person name="Calhoun S."/>
            <person name="Haridas S."/>
            <person name="Kuo A."/>
            <person name="Mondo S."/>
            <person name="Pangilinan J."/>
            <person name="Riley R."/>
            <person name="LaButti K."/>
            <person name="Andreopoulos B."/>
            <person name="Lipzen A."/>
            <person name="Chen C."/>
            <person name="Yan M."/>
            <person name="Daum C."/>
            <person name="Ng V."/>
            <person name="Clum A."/>
            <person name="Steindorff A."/>
            <person name="Ohm R.A."/>
            <person name="Martin F."/>
            <person name="Silar P."/>
            <person name="Natvig D.O."/>
            <person name="Lalanne C."/>
            <person name="Gautier V."/>
            <person name="Ament-Velasquez S.L."/>
            <person name="Kruys A."/>
            <person name="Hutchinson M.I."/>
            <person name="Powell A.J."/>
            <person name="Barry K."/>
            <person name="Miller A.N."/>
            <person name="Grigoriev I.V."/>
            <person name="Debuchy R."/>
            <person name="Gladieux P."/>
            <person name="Hiltunen Thoren M."/>
            <person name="Johannesson H."/>
        </authorList>
    </citation>
    <scope>NUCLEOTIDE SEQUENCE</scope>
    <source>
        <strain evidence="15">CBS 532.94</strain>
    </source>
</reference>
<keyword evidence="8" id="KW-0653">Protein transport</keyword>
<evidence type="ECO:0000256" key="3">
    <source>
        <dbReference type="ARBA" id="ARBA00007325"/>
    </source>
</evidence>